<protein>
    <submittedName>
        <fullName evidence="4">Uncharacterized protein LOC116289246</fullName>
    </submittedName>
</protein>
<dbReference type="RefSeq" id="XP_031551995.1">
    <property type="nucleotide sequence ID" value="XM_031696135.1"/>
</dbReference>
<keyword evidence="3" id="KW-1185">Reference proteome</keyword>
<evidence type="ECO:0000313" key="3">
    <source>
        <dbReference type="Proteomes" id="UP000515163"/>
    </source>
</evidence>
<feature type="region of interest" description="Disordered" evidence="1">
    <location>
        <begin position="486"/>
        <end position="513"/>
    </location>
</feature>
<dbReference type="GO" id="GO:0019902">
    <property type="term" value="F:phosphatase binding"/>
    <property type="evidence" value="ECO:0007669"/>
    <property type="project" value="TreeGrafter"/>
</dbReference>
<reference evidence="4" key="1">
    <citation type="submission" date="2025-08" db="UniProtKB">
        <authorList>
            <consortium name="RefSeq"/>
        </authorList>
    </citation>
    <scope>IDENTIFICATION</scope>
</reference>
<dbReference type="GeneID" id="116289246"/>
<feature type="compositionally biased region" description="Polar residues" evidence="1">
    <location>
        <begin position="235"/>
        <end position="245"/>
    </location>
</feature>
<dbReference type="KEGG" id="aten:116289246"/>
<dbReference type="PANTHER" id="PTHR22028:SF9">
    <property type="entry name" value="SFI1 SPINDLE BODY DOMAIN-CONTAINING PROTEIN"/>
    <property type="match status" value="1"/>
</dbReference>
<feature type="compositionally biased region" description="Polar residues" evidence="1">
    <location>
        <begin position="167"/>
        <end position="197"/>
    </location>
</feature>
<organism evidence="3 4">
    <name type="scientific">Actinia tenebrosa</name>
    <name type="common">Australian red waratah sea anemone</name>
    <dbReference type="NCBI Taxonomy" id="6105"/>
    <lineage>
        <taxon>Eukaryota</taxon>
        <taxon>Metazoa</taxon>
        <taxon>Cnidaria</taxon>
        <taxon>Anthozoa</taxon>
        <taxon>Hexacorallia</taxon>
        <taxon>Actiniaria</taxon>
        <taxon>Actiniidae</taxon>
        <taxon>Actinia</taxon>
    </lineage>
</organism>
<feature type="region of interest" description="Disordered" evidence="1">
    <location>
        <begin position="20"/>
        <end position="72"/>
    </location>
</feature>
<proteinExistence type="predicted"/>
<feature type="region of interest" description="Disordered" evidence="1">
    <location>
        <begin position="315"/>
        <end position="334"/>
    </location>
</feature>
<dbReference type="OrthoDB" id="5966174at2759"/>
<gene>
    <name evidence="4" type="primary">LOC116289246</name>
</gene>
<feature type="region of interest" description="Disordered" evidence="1">
    <location>
        <begin position="167"/>
        <end position="204"/>
    </location>
</feature>
<feature type="domain" description="Sfi1 spindle body" evidence="2">
    <location>
        <begin position="1842"/>
        <end position="2070"/>
    </location>
</feature>
<evidence type="ECO:0000313" key="4">
    <source>
        <dbReference type="RefSeq" id="XP_031551995.1"/>
    </source>
</evidence>
<feature type="region of interest" description="Disordered" evidence="1">
    <location>
        <begin position="115"/>
        <end position="149"/>
    </location>
</feature>
<dbReference type="InterPro" id="IPR013665">
    <property type="entry name" value="Sfi1_dom"/>
</dbReference>
<feature type="region of interest" description="Disordered" evidence="1">
    <location>
        <begin position="227"/>
        <end position="262"/>
    </location>
</feature>
<accession>A0A6P8HHE3</accession>
<name>A0A6P8HHE3_ACTTE</name>
<evidence type="ECO:0000256" key="1">
    <source>
        <dbReference type="SAM" id="MobiDB-lite"/>
    </source>
</evidence>
<dbReference type="Proteomes" id="UP000515163">
    <property type="component" value="Unplaced"/>
</dbReference>
<feature type="compositionally biased region" description="Low complexity" evidence="1">
    <location>
        <begin position="62"/>
        <end position="72"/>
    </location>
</feature>
<feature type="compositionally biased region" description="Basic and acidic residues" evidence="1">
    <location>
        <begin position="115"/>
        <end position="132"/>
    </location>
</feature>
<dbReference type="PANTHER" id="PTHR22028">
    <property type="entry name" value="SFI1 SPINDLE BODY DOMAIN-CONTAINING PROTEIN-RELATED"/>
    <property type="match status" value="1"/>
</dbReference>
<dbReference type="InterPro" id="IPR052270">
    <property type="entry name" value="CACF_protein"/>
</dbReference>
<evidence type="ECO:0000259" key="2">
    <source>
        <dbReference type="Pfam" id="PF08457"/>
    </source>
</evidence>
<sequence>MAQPSKYQAQKEVRRWNVKAKYGNWTAQNPRRPLGPTLRTSSVTRPPPSIDTTNPASRKSSLDSLVDSDFSDTSFYDFPSWFAKNPKKTSLGPSSTVGVVVPPYHSESFHAHAFPEHRFQGESTSRRSDGRRPISGLSKYPQPDPLTSEQKPLQQYYRPYYNQFNPYSTMNNTGYSQPLENGSRQNGTGQDSQTQYHNGRHGNYSAKDGQQNTEMVQEYVPLVAVSPDLIDRTRSPPTASPSCSPESDDTLARSSSGFASDIESPRSLKSCLVETPRGLVQSAIGVDYRGNYSSRDNSFKREHLDAKTVSFSKNGVSEKHLNGGHGLGQAPRESEFRRRLHSTRLSSNSTSSAIKPYHVQSNVVDSNGSLYSYDKMSSSLPYTTASSQLSSSIYHPQSPPTRDASKVNTSKSLYLHQNNSSVPAMSLFEETGMVFGKHLVQTPSRNLQSNLNGGASFEKDKQTNMYKLQETRYNNELVLNNGMDATRRNKQQGPPSKQSFHSLNNGKRDPTLPNHVSLVNSFSVDTSRRISSAVWAMKVLEAEQTTTPALYQQLLLKARLFRRWHQRARLRRLERMESDNKMNKAVEFWRGVTLHKHLSAWKELRHIQETKADDTYRRHMLETGLRGLKFATHVNSQARRDVETKINGRLMAKYWLKWQGHMMRRRGERMRSLFNRWRVFQLEGNREKILDGMANKHFMSRKYVKWKMRYQVEQNNSVARLNFKITLLTKCWHSWRIYTAQRIVKTRTNEVARIHYENNLQTRVFLQWLEGSRKSSIASNLSKRRIVVKAFYSWRNWTEYAKVIHQRFQSMCKEYYNKSLVKQTFIQWKRKLMVKQAENFHGKLLQKRVYRLWFLRYRRKVIHRHLCKAMARKGKKRRFFRKLLEVTRSQRERRNAFVGILQKLLLTKMMKTWREHTIMKKSLRIRYIRLIQIKESRLTVKAMNQWLFAMKVANFKKQAKINWSKRCTRKACEEWKLLLKRKHLEETLIESRPTRDTWILRVAWNTWMKKKKIANQELERVITVKTILARNFKRRILQAWRVTNQQQQIIAPMVQRRERKHIARAFDAWRLYLHRQKYIVNQQSRGDEKLVDRHFLYWRDRVMLRIKERNAVTSLQNSKLTRAFKAWQAHVREIRHQKLKERAERLQLLSVYFNKWTISAEARAEEKEQRQANQARKVLLVRWGFRYWKESSERQRLRLNLIEEEVTSSRNRLALKRFFDTWKRWFTVANIARDHIAYRRDNLLRTAFTAWGNFIKQEINEQVNRFSTGLSLDCSMGSNMGSLLRSTMDSSASDYLSSSGYGTSFRRGSGSVFPLRSPGISQRDDDIASLPGRFDQLHPDSPRRVASPITVLRESNHVVQVTSPLVVQTPTSSPSPSPPDLHLSLPLSVTSYESVFSPVKDKEFLLAKPDSFEMHRSISLADDDEFEHMSMTSGMSSASVRDKEMVIIDTILHWRSLPLSLTFRSWLKYTREQKLLRDLLFYSKEKKTREIIAGTMKRWRRELYIKVAARQYLRDGTRLRCLRAWHLYVKTRRMKERRNADAKNLNRSFLIKRFFDDWKNKYTAKKRLQTIVVQWQKKAIITDKHKAIGEKVQMKHDQQALRRRFYYWVKMTRKSQEARRFYLERLLPRFFISWHLYSSARSENRKKGAYFNDRRILAMAFREWQEQFISERKAKDFLEAKEIECSLDILRTWHEWANGVRTRRVQWRNFHRSLEIKTMKGIFSAWREQVLQREHAEQYYHHTVMRKVLLSWRRTVQASIENRLKASALKESCSNNLLKRSFTFWRRLYLHRQLALSHAQQKDRDLLRERFLDWRDYTLESRAEKHYLKAMVKKVYYRWYDEYLSRKKARRLLRSWKSITEDSKALNSKAMELCQLSEKKVLHQTFTFWMQEAHKIQKAKLHYATNTTRSSLKAWFRYAHTKTRCRKTLADIEASRNQDLISRSFFTWRDRFTRNASNQEILDEHLRNKQFQSLESCMLKWHKYTLNCRALKHHDGRLQYMSLMKWRLRLSQKKGLEKIMERVFYRRIRQAAVHWRQWTVKTKREQARADEFQFEMGNRHVRVCFAYWVNSTEQSTRAKDHHNNTVLKRSLMVWQSVITAKIKQQKIMEKFQKEVMAKKVGRMFKEWRAALKQAQKHNQLVSIQMSKHNKLVLQGCMRQWKKYIQKCRADKHFNIVLTARFFLNWKSRFNERMERKQKEKELGDIALDHYHHRLRKLCFRSWYYDVLVGKHLEMKQQQLVHKHFHLWKKKQRLKTIASELGDRQLYSKYWGKWRNQLVRKRVSELMMKHEEKKLLSEVFGAWYKLTMIRRRLLMEWNIAVVEKWFRKWMQKYNES</sequence>
<dbReference type="InParanoid" id="A0A6P8HHE3"/>
<feature type="compositionally biased region" description="Polar residues" evidence="1">
    <location>
        <begin position="491"/>
        <end position="505"/>
    </location>
</feature>
<feature type="compositionally biased region" description="Polar residues" evidence="1">
    <location>
        <begin position="38"/>
        <end position="59"/>
    </location>
</feature>
<dbReference type="Pfam" id="PF08457">
    <property type="entry name" value="Sfi1"/>
    <property type="match status" value="1"/>
</dbReference>